<dbReference type="Pfam" id="PF00632">
    <property type="entry name" value="HECT"/>
    <property type="match status" value="1"/>
</dbReference>
<dbReference type="SUPFAM" id="SSF56204">
    <property type="entry name" value="Hect, E3 ligase catalytic domain"/>
    <property type="match status" value="1"/>
</dbReference>
<keyword evidence="4" id="KW-0808">Transferase</keyword>
<dbReference type="EC" id="2.3.2.26" evidence="3"/>
<dbReference type="Gene3D" id="3.90.1750.10">
    <property type="entry name" value="Hect, E3 ligase catalytic domains"/>
    <property type="match status" value="1"/>
</dbReference>
<comment type="pathway">
    <text evidence="2">Protein modification; protein ubiquitination.</text>
</comment>
<feature type="domain" description="HECT" evidence="7">
    <location>
        <begin position="601"/>
        <end position="932"/>
    </location>
</feature>
<dbReference type="PANTHER" id="PTHR11254:SF440">
    <property type="entry name" value="E3 UBIQUITIN-PROTEIN LIGASE NEDD-4"/>
    <property type="match status" value="1"/>
</dbReference>
<dbReference type="EMBL" id="SBIQ01000115">
    <property type="protein sequence ID" value="KAF7683207.1"/>
    <property type="molecule type" value="Genomic_DNA"/>
</dbReference>
<dbReference type="PANTHER" id="PTHR11254">
    <property type="entry name" value="HECT DOMAIN UBIQUITIN-PROTEIN LIGASE"/>
    <property type="match status" value="1"/>
</dbReference>
<accession>A0ABQ7HYK5</accession>
<evidence type="ECO:0000256" key="4">
    <source>
        <dbReference type="ARBA" id="ARBA00022679"/>
    </source>
</evidence>
<evidence type="ECO:0000256" key="2">
    <source>
        <dbReference type="ARBA" id="ARBA00004906"/>
    </source>
</evidence>
<dbReference type="InterPro" id="IPR000569">
    <property type="entry name" value="HECT_dom"/>
</dbReference>
<evidence type="ECO:0000256" key="1">
    <source>
        <dbReference type="ARBA" id="ARBA00000885"/>
    </source>
</evidence>
<comment type="caution">
    <text evidence="8">The sequence shown here is derived from an EMBL/GenBank/DDBJ whole genome shotgun (WGS) entry which is preliminary data.</text>
</comment>
<reference evidence="8 9" key="1">
    <citation type="submission" date="2019-01" db="EMBL/GenBank/DDBJ databases">
        <title>Genomes sequencing and comparative genomics of infectious freshwater microsporidia, Cucumispora dikerogammari and Thelohania contejeani.</title>
        <authorList>
            <person name="Cormier A."/>
            <person name="Giraud I."/>
            <person name="Wattier R."/>
            <person name="Teixeira M."/>
            <person name="Grandjean F."/>
            <person name="Rigaud T."/>
            <person name="Cordaux R."/>
        </authorList>
    </citation>
    <scope>NUCLEOTIDE SEQUENCE [LARGE SCALE GENOMIC DNA]</scope>
    <source>
        <strain evidence="8">T1</strain>
        <tissue evidence="8">Spores</tissue>
    </source>
</reference>
<protein>
    <recommendedName>
        <fullName evidence="3">HECT-type E3 ubiquitin transferase</fullName>
        <ecNumber evidence="3">2.3.2.26</ecNumber>
    </recommendedName>
</protein>
<dbReference type="InterPro" id="IPR050409">
    <property type="entry name" value="E3_ubiq-protein_ligase"/>
</dbReference>
<evidence type="ECO:0000259" key="7">
    <source>
        <dbReference type="PROSITE" id="PS50237"/>
    </source>
</evidence>
<name>A0ABQ7HYK5_9MICR</name>
<evidence type="ECO:0000313" key="8">
    <source>
        <dbReference type="EMBL" id="KAF7683207.1"/>
    </source>
</evidence>
<evidence type="ECO:0000256" key="3">
    <source>
        <dbReference type="ARBA" id="ARBA00012485"/>
    </source>
</evidence>
<dbReference type="PROSITE" id="PS50237">
    <property type="entry name" value="HECT"/>
    <property type="match status" value="1"/>
</dbReference>
<gene>
    <name evidence="8" type="primary">smurf2_3</name>
    <name evidence="8" type="ORF">TCON_1581</name>
</gene>
<dbReference type="Proteomes" id="UP001516464">
    <property type="component" value="Unassembled WGS sequence"/>
</dbReference>
<evidence type="ECO:0000313" key="9">
    <source>
        <dbReference type="Proteomes" id="UP001516464"/>
    </source>
</evidence>
<evidence type="ECO:0000256" key="6">
    <source>
        <dbReference type="PROSITE-ProRule" id="PRU00104"/>
    </source>
</evidence>
<dbReference type="InterPro" id="IPR035983">
    <property type="entry name" value="Hect_E3_ubiquitin_ligase"/>
</dbReference>
<sequence>MKLSTPLSIAQGQSFDAKINIISSIINKHFKIIQHNKYLLSYQSLDFEIATIDSLISTLDFFINLDDKIWLNMYEYIFAKIGISLFILTFSNNLSFLEKYKISIEELTKRLSSFMNSAIPQNILLPHVYKYAFNALIYITTGKNVEINNIFDQNKIEYCINICKTRNPLYNEEHNILKIKEMNLTWLLFYLHLSDDTKFEKLIKADSKVGVEYMLLIISEPILQNKKCIVIFQLYRILNHINFPFYWSLNSKYIYNEFLYNIVKDKLNPETIKNNNLLYFLVSYYTNKQEIGDICIVIKYYLFNTDSFNSLLSFLNIESEEKLMEEYLEKFLDNNQISTPQYVNFLNLLKCSDQLNAIKVLNHLCKKSNTFFSHRHIDELIHNKSNMVANILDIILQISFENKSFYIVEFQSLINNFSMSYDISYILELFDSDGYSNYIKYKNIKDLNLSVLDIEKTYKNIFVHKLVKFFSFFTKMESVLSNNREKHKKLYFYTLILLLKINDSKSIKKSFKIEKDKIEWIDKYIMENPLLLNHNYLNFLIRKPKNVFYLQALFNKIKEKNNKTLNIDAKNLLQSSMVAVMNLKPYATCWYNIKFAKNESEGDGLLKTWFSLLAKELTSEHNHLFNCCDYKNMLYQPNIFNGFSFKLKAAKSFEFVGMIIGLSLRSGFLFPLPFPTFIYEILLGNSIKKSDLIFPGSYLHNKIEQIEAFYSDNTKKGADLSIYFTLPGIGFQTSFSGTIKKNLENIEIEMCRNGKKMLVTKKNYKTYTKLLLDITYTEIKRAAQKMRNGLLKIICNDIIINIKDANRFKLHLCGEMKIDINDWKENTIYYDCDENNRTIKWFWRFLKNLNEKKQRQFLEIVTGSSNAPAGGFASFEPRFSIKLLVNEDHKTFNMIFAQTCFNLLILHEYKSYTDFKYSIESKINKLNLFVFDAK</sequence>
<comment type="catalytic activity">
    <reaction evidence="1">
        <text>S-ubiquitinyl-[E2 ubiquitin-conjugating enzyme]-L-cysteine + [acceptor protein]-L-lysine = [E2 ubiquitin-conjugating enzyme]-L-cysteine + N(6)-ubiquitinyl-[acceptor protein]-L-lysine.</text>
        <dbReference type="EC" id="2.3.2.26"/>
    </reaction>
</comment>
<dbReference type="Gene3D" id="3.30.2410.10">
    <property type="entry name" value="Hect, E3 ligase catalytic domain"/>
    <property type="match status" value="1"/>
</dbReference>
<proteinExistence type="predicted"/>
<keyword evidence="9" id="KW-1185">Reference proteome</keyword>
<feature type="active site" description="Glycyl thioester intermediate" evidence="6">
    <location>
        <position position="900"/>
    </location>
</feature>
<evidence type="ECO:0000256" key="5">
    <source>
        <dbReference type="ARBA" id="ARBA00022786"/>
    </source>
</evidence>
<keyword evidence="5 6" id="KW-0833">Ubl conjugation pathway</keyword>
<organism evidence="8 9">
    <name type="scientific">Astathelohania contejeani</name>
    <dbReference type="NCBI Taxonomy" id="164912"/>
    <lineage>
        <taxon>Eukaryota</taxon>
        <taxon>Fungi</taxon>
        <taxon>Fungi incertae sedis</taxon>
        <taxon>Microsporidia</taxon>
        <taxon>Astathelohaniidae</taxon>
        <taxon>Astathelohania</taxon>
    </lineage>
</organism>
<dbReference type="SMART" id="SM00119">
    <property type="entry name" value="HECTc"/>
    <property type="match status" value="1"/>
</dbReference>
<dbReference type="Gene3D" id="3.30.2160.10">
    <property type="entry name" value="Hect, E3 ligase catalytic domain"/>
    <property type="match status" value="1"/>
</dbReference>